<name>A0ACB7H070_MANES</name>
<comment type="caution">
    <text evidence="1">The sequence shown here is derived from an EMBL/GenBank/DDBJ whole genome shotgun (WGS) entry which is preliminary data.</text>
</comment>
<organism evidence="1 2">
    <name type="scientific">Manihot esculenta</name>
    <name type="common">Cassava</name>
    <name type="synonym">Jatropha manihot</name>
    <dbReference type="NCBI Taxonomy" id="3983"/>
    <lineage>
        <taxon>Eukaryota</taxon>
        <taxon>Viridiplantae</taxon>
        <taxon>Streptophyta</taxon>
        <taxon>Embryophyta</taxon>
        <taxon>Tracheophyta</taxon>
        <taxon>Spermatophyta</taxon>
        <taxon>Magnoliopsida</taxon>
        <taxon>eudicotyledons</taxon>
        <taxon>Gunneridae</taxon>
        <taxon>Pentapetalae</taxon>
        <taxon>rosids</taxon>
        <taxon>fabids</taxon>
        <taxon>Malpighiales</taxon>
        <taxon>Euphorbiaceae</taxon>
        <taxon>Crotonoideae</taxon>
        <taxon>Manihoteae</taxon>
        <taxon>Manihot</taxon>
    </lineage>
</organism>
<sequence length="235" mass="25606">MTMAKNPFILAIIGFLFFMAIINQSFSARNLGNPSPSNSHHNHNHPQITFLMPNVLNVTYPFPNPKTTKFTTPIPFSKPLGYFPPNGGIPLPQSNPASLDFSNVGMSFPVSATLQEMEFGSVIEIDENLFEETTYGSLATGKAQGMFVASSENGTSHIVAMVVKFGESESEDGLNFFGEYKRDVHESHIAVIGGTGKFQAANGYAVIKVVDGDSSVGEEENKRKKLLSFNVYLIS</sequence>
<keyword evidence="2" id="KW-1185">Reference proteome</keyword>
<dbReference type="Proteomes" id="UP000091857">
    <property type="component" value="Chromosome 10"/>
</dbReference>
<protein>
    <submittedName>
        <fullName evidence="1">Uncharacterized protein</fullName>
    </submittedName>
</protein>
<evidence type="ECO:0000313" key="1">
    <source>
        <dbReference type="EMBL" id="KAG8645138.1"/>
    </source>
</evidence>
<accession>A0ACB7H070</accession>
<evidence type="ECO:0000313" key="2">
    <source>
        <dbReference type="Proteomes" id="UP000091857"/>
    </source>
</evidence>
<dbReference type="EMBL" id="CM004396">
    <property type="protein sequence ID" value="KAG8645138.1"/>
    <property type="molecule type" value="Genomic_DNA"/>
</dbReference>
<proteinExistence type="predicted"/>
<reference evidence="2" key="1">
    <citation type="journal article" date="2016" name="Nat. Biotechnol.">
        <title>Sequencing wild and cultivated cassava and related species reveals extensive interspecific hybridization and genetic diversity.</title>
        <authorList>
            <person name="Bredeson J.V."/>
            <person name="Lyons J.B."/>
            <person name="Prochnik S.E."/>
            <person name="Wu G.A."/>
            <person name="Ha C.M."/>
            <person name="Edsinger-Gonzales E."/>
            <person name="Grimwood J."/>
            <person name="Schmutz J."/>
            <person name="Rabbi I.Y."/>
            <person name="Egesi C."/>
            <person name="Nauluvula P."/>
            <person name="Lebot V."/>
            <person name="Ndunguru J."/>
            <person name="Mkamilo G."/>
            <person name="Bart R.S."/>
            <person name="Setter T.L."/>
            <person name="Gleadow R.M."/>
            <person name="Kulakow P."/>
            <person name="Ferguson M.E."/>
            <person name="Rounsley S."/>
            <person name="Rokhsar D.S."/>
        </authorList>
    </citation>
    <scope>NUCLEOTIDE SEQUENCE [LARGE SCALE GENOMIC DNA]</scope>
    <source>
        <strain evidence="2">cv. AM560-2</strain>
    </source>
</reference>
<gene>
    <name evidence="1" type="ORF">MANES_10G036600v8</name>
</gene>